<organism evidence="2 3">
    <name type="scientific">Herbinix hemicellulosilytica</name>
    <dbReference type="NCBI Taxonomy" id="1564487"/>
    <lineage>
        <taxon>Bacteria</taxon>
        <taxon>Bacillati</taxon>
        <taxon>Bacillota</taxon>
        <taxon>Clostridia</taxon>
        <taxon>Lachnospirales</taxon>
        <taxon>Lachnospiraceae</taxon>
        <taxon>Herbinix</taxon>
    </lineage>
</organism>
<dbReference type="InterPro" id="IPR002798">
    <property type="entry name" value="SpoIIM-like"/>
</dbReference>
<gene>
    <name evidence="2" type="ORF">HHT355_1089</name>
</gene>
<feature type="transmembrane region" description="Helical" evidence="1">
    <location>
        <begin position="119"/>
        <end position="142"/>
    </location>
</feature>
<keyword evidence="1" id="KW-0472">Membrane</keyword>
<dbReference type="OrthoDB" id="2042029at2"/>
<keyword evidence="3" id="KW-1185">Reference proteome</keyword>
<sequence>MKLLKIKLQKLTFVQLSILLIVVGLLVGILFANVFQPFYYDMMINYHNHIFPEIVREDIDYSGLFFYILGKNFREFIVFWLLCITVLGIPYMLFKLVVFGFTTGFFISSVAMQYGIKGLLLILAYIFPHGLIYIPIMILSLYNGYRLSRTINYDNPGSLGFIIRHLKSYIFLLIFLTALILLGSFLEAYVGSFFLKKILVLYTIHSL</sequence>
<evidence type="ECO:0000256" key="1">
    <source>
        <dbReference type="SAM" id="Phobius"/>
    </source>
</evidence>
<accession>A0A0H5SHL0</accession>
<reference evidence="2 3" key="1">
    <citation type="submission" date="2015-06" db="EMBL/GenBank/DDBJ databases">
        <authorList>
            <person name="Wibberg Daniel"/>
        </authorList>
    </citation>
    <scope>NUCLEOTIDE SEQUENCE [LARGE SCALE GENOMIC DNA]</scope>
    <source>
        <strain evidence="2 3">T3/55T</strain>
    </source>
</reference>
<feature type="transmembrane region" description="Helical" evidence="1">
    <location>
        <begin position="169"/>
        <end position="190"/>
    </location>
</feature>
<evidence type="ECO:0008006" key="4">
    <source>
        <dbReference type="Google" id="ProtNLM"/>
    </source>
</evidence>
<feature type="transmembrane region" description="Helical" evidence="1">
    <location>
        <begin position="77"/>
        <end position="107"/>
    </location>
</feature>
<evidence type="ECO:0000313" key="3">
    <source>
        <dbReference type="Proteomes" id="UP000236497"/>
    </source>
</evidence>
<dbReference type="EMBL" id="CVTD020000015">
    <property type="protein sequence ID" value="CRZ34291.1"/>
    <property type="molecule type" value="Genomic_DNA"/>
</dbReference>
<dbReference type="Proteomes" id="UP000236497">
    <property type="component" value="Unassembled WGS sequence"/>
</dbReference>
<dbReference type="Pfam" id="PF01944">
    <property type="entry name" value="SpoIIM"/>
    <property type="match status" value="1"/>
</dbReference>
<name>A0A0H5SHL0_HERHM</name>
<dbReference type="AlphaFoldDB" id="A0A0H5SHL0"/>
<dbReference type="RefSeq" id="WP_103202414.1">
    <property type="nucleotide sequence ID" value="NZ_CVTD020000015.1"/>
</dbReference>
<feature type="transmembrane region" description="Helical" evidence="1">
    <location>
        <begin position="12"/>
        <end position="35"/>
    </location>
</feature>
<keyword evidence="1" id="KW-1133">Transmembrane helix</keyword>
<evidence type="ECO:0000313" key="2">
    <source>
        <dbReference type="EMBL" id="CRZ34291.1"/>
    </source>
</evidence>
<keyword evidence="1" id="KW-0812">Transmembrane</keyword>
<protein>
    <recommendedName>
        <fullName evidence="4">Stage II sporulation protein M</fullName>
    </recommendedName>
</protein>
<proteinExistence type="predicted"/>